<organism evidence="5 6">
    <name type="scientific">Kutzneria buriramensis</name>
    <dbReference type="NCBI Taxonomy" id="1045776"/>
    <lineage>
        <taxon>Bacteria</taxon>
        <taxon>Bacillati</taxon>
        <taxon>Actinomycetota</taxon>
        <taxon>Actinomycetes</taxon>
        <taxon>Pseudonocardiales</taxon>
        <taxon>Pseudonocardiaceae</taxon>
        <taxon>Kutzneria</taxon>
    </lineage>
</organism>
<dbReference type="Gene3D" id="3.50.50.60">
    <property type="entry name" value="FAD/NAD(P)-binding domain"/>
    <property type="match status" value="1"/>
</dbReference>
<dbReference type="PANTHER" id="PTHR43004">
    <property type="entry name" value="TRK SYSTEM POTASSIUM UPTAKE PROTEIN"/>
    <property type="match status" value="1"/>
</dbReference>
<dbReference type="InterPro" id="IPR050641">
    <property type="entry name" value="RIFMO-like"/>
</dbReference>
<evidence type="ECO:0000256" key="1">
    <source>
        <dbReference type="ARBA" id="ARBA00001974"/>
    </source>
</evidence>
<gene>
    <name evidence="5" type="ORF">BCF44_109296</name>
</gene>
<dbReference type="GO" id="GO:0016709">
    <property type="term" value="F:oxidoreductase activity, acting on paired donors, with incorporation or reduction of molecular oxygen, NAD(P)H as one donor, and incorporation of one atom of oxygen"/>
    <property type="evidence" value="ECO:0007669"/>
    <property type="project" value="UniProtKB-ARBA"/>
</dbReference>
<evidence type="ECO:0000313" key="6">
    <source>
        <dbReference type="Proteomes" id="UP000256269"/>
    </source>
</evidence>
<protein>
    <submittedName>
        <fullName evidence="5">Putative polyketide hydroxylase</fullName>
    </submittedName>
</protein>
<evidence type="ECO:0000313" key="5">
    <source>
        <dbReference type="EMBL" id="REH43753.1"/>
    </source>
</evidence>
<dbReference type="InterPro" id="IPR002938">
    <property type="entry name" value="FAD-bd"/>
</dbReference>
<evidence type="ECO:0000256" key="3">
    <source>
        <dbReference type="ARBA" id="ARBA00022827"/>
    </source>
</evidence>
<dbReference type="Gene3D" id="3.40.30.120">
    <property type="match status" value="1"/>
</dbReference>
<comment type="caution">
    <text evidence="5">The sequence shown here is derived from an EMBL/GenBank/DDBJ whole genome shotgun (WGS) entry which is preliminary data.</text>
</comment>
<dbReference type="Pfam" id="PF01494">
    <property type="entry name" value="FAD_binding_3"/>
    <property type="match status" value="1"/>
</dbReference>
<dbReference type="AlphaFoldDB" id="A0A3E0HF06"/>
<name>A0A3E0HF06_9PSEU</name>
<keyword evidence="3" id="KW-0274">FAD</keyword>
<dbReference type="PRINTS" id="PR00420">
    <property type="entry name" value="RNGMNOXGNASE"/>
</dbReference>
<dbReference type="GO" id="GO:0071949">
    <property type="term" value="F:FAD binding"/>
    <property type="evidence" value="ECO:0007669"/>
    <property type="project" value="InterPro"/>
</dbReference>
<sequence length="476" mass="51459">MERTSVLVVGGGLVGLSAAVFLAHQGVDVVLAERRPTTSLHPKARGLNIRTMELYRQVGLEDAIRGTDSARTLAANNGFAVLESLSGKELAPFRQEYMSGGAEVSPTGWCLCDQDEVEPLLAKRAVELGADIRFGTEVLDVVEDESGAVATLSTGQIRADCLIVADGAHSRLRERWGITSSGPGTLSRTISVYFKADLREALGDRRFILAYVNNAEVRAALAPVDNAHRWLLHVPYFPDKGQSPEQFDERRCAELVRAAAGIPDLDVEIVQVLEWEAAGRVADTYRHGRAFLAGDAAHVMPPSGAFGSNTGIQDVHNLAWRLALVTKGADPKLLDGYEAERRPVGVHTMQQAVARSKDRPRVGREEEANAAATIVPDHLVQLGYTYPDGDFREPDGQPGGRVPHVWIGDNVSTVDATEFQLVSTKQWPEIEGVKRVKADPGFAESVLIRPDGFVAWTSAGSSHDPADALRKILNGG</sequence>
<reference evidence="5 6" key="1">
    <citation type="submission" date="2018-08" db="EMBL/GenBank/DDBJ databases">
        <title>Genomic Encyclopedia of Archaeal and Bacterial Type Strains, Phase II (KMG-II): from individual species to whole genera.</title>
        <authorList>
            <person name="Goeker M."/>
        </authorList>
    </citation>
    <scope>NUCLEOTIDE SEQUENCE [LARGE SCALE GENOMIC DNA]</scope>
    <source>
        <strain evidence="5 6">DSM 45791</strain>
    </source>
</reference>
<feature type="domain" description="FAD-binding" evidence="4">
    <location>
        <begin position="3"/>
        <end position="351"/>
    </location>
</feature>
<dbReference type="InterPro" id="IPR036188">
    <property type="entry name" value="FAD/NAD-bd_sf"/>
</dbReference>
<comment type="cofactor">
    <cofactor evidence="1">
        <name>FAD</name>
        <dbReference type="ChEBI" id="CHEBI:57692"/>
    </cofactor>
</comment>
<proteinExistence type="predicted"/>
<dbReference type="PANTHER" id="PTHR43004:SF19">
    <property type="entry name" value="BINDING MONOOXYGENASE, PUTATIVE (JCVI)-RELATED"/>
    <property type="match status" value="1"/>
</dbReference>
<dbReference type="Proteomes" id="UP000256269">
    <property type="component" value="Unassembled WGS sequence"/>
</dbReference>
<dbReference type="EMBL" id="QUNO01000009">
    <property type="protein sequence ID" value="REH43753.1"/>
    <property type="molecule type" value="Genomic_DNA"/>
</dbReference>
<dbReference type="Gene3D" id="3.30.9.10">
    <property type="entry name" value="D-Amino Acid Oxidase, subunit A, domain 2"/>
    <property type="match status" value="1"/>
</dbReference>
<dbReference type="SUPFAM" id="SSF51905">
    <property type="entry name" value="FAD/NAD(P)-binding domain"/>
    <property type="match status" value="1"/>
</dbReference>
<accession>A0A3E0HF06</accession>
<dbReference type="RefSeq" id="WP_211353243.1">
    <property type="nucleotide sequence ID" value="NZ_CP144375.1"/>
</dbReference>
<dbReference type="Pfam" id="PF21274">
    <property type="entry name" value="Rng_hyd_C"/>
    <property type="match status" value="1"/>
</dbReference>
<keyword evidence="6" id="KW-1185">Reference proteome</keyword>
<evidence type="ECO:0000259" key="4">
    <source>
        <dbReference type="Pfam" id="PF01494"/>
    </source>
</evidence>
<keyword evidence="2" id="KW-0285">Flavoprotein</keyword>
<evidence type="ECO:0000256" key="2">
    <source>
        <dbReference type="ARBA" id="ARBA00022630"/>
    </source>
</evidence>